<organism evidence="2 3">
    <name type="scientific">Calycina marina</name>
    <dbReference type="NCBI Taxonomy" id="1763456"/>
    <lineage>
        <taxon>Eukaryota</taxon>
        <taxon>Fungi</taxon>
        <taxon>Dikarya</taxon>
        <taxon>Ascomycota</taxon>
        <taxon>Pezizomycotina</taxon>
        <taxon>Leotiomycetes</taxon>
        <taxon>Helotiales</taxon>
        <taxon>Pezizellaceae</taxon>
        <taxon>Calycina</taxon>
    </lineage>
</organism>
<dbReference type="Proteomes" id="UP000887226">
    <property type="component" value="Unassembled WGS sequence"/>
</dbReference>
<accession>A0A9P7Z7B2</accession>
<comment type="caution">
    <text evidence="2">The sequence shown here is derived from an EMBL/GenBank/DDBJ whole genome shotgun (WGS) entry which is preliminary data.</text>
</comment>
<feature type="domain" description="Glutamyl-tRNA amidotransferase complex subunit Gta3" evidence="1">
    <location>
        <begin position="63"/>
        <end position="118"/>
    </location>
</feature>
<dbReference type="InterPro" id="IPR049545">
    <property type="entry name" value="Gta3_dom"/>
</dbReference>
<evidence type="ECO:0000313" key="2">
    <source>
        <dbReference type="EMBL" id="KAG9246467.1"/>
    </source>
</evidence>
<protein>
    <submittedName>
        <fullName evidence="2">DUF726 domain protein</fullName>
    </submittedName>
</protein>
<dbReference type="GO" id="GO:0032543">
    <property type="term" value="P:mitochondrial translation"/>
    <property type="evidence" value="ECO:0007669"/>
    <property type="project" value="TreeGrafter"/>
</dbReference>
<gene>
    <name evidence="2" type="ORF">BJ878DRAFT_416898</name>
</gene>
<name>A0A9P7Z7B2_9HELO</name>
<proteinExistence type="predicted"/>
<dbReference type="GO" id="GO:0070681">
    <property type="term" value="P:glutaminyl-tRNAGln biosynthesis via transamidation"/>
    <property type="evidence" value="ECO:0007669"/>
    <property type="project" value="TreeGrafter"/>
</dbReference>
<keyword evidence="3" id="KW-1185">Reference proteome</keyword>
<reference evidence="2" key="1">
    <citation type="journal article" date="2021" name="IMA Fungus">
        <title>Genomic characterization of three marine fungi, including Emericellopsis atlantica sp. nov. with signatures of a generalist lifestyle and marine biomass degradation.</title>
        <authorList>
            <person name="Hagestad O.C."/>
            <person name="Hou L."/>
            <person name="Andersen J.H."/>
            <person name="Hansen E.H."/>
            <person name="Altermark B."/>
            <person name="Li C."/>
            <person name="Kuhnert E."/>
            <person name="Cox R.J."/>
            <person name="Crous P.W."/>
            <person name="Spatafora J.W."/>
            <person name="Lail K."/>
            <person name="Amirebrahimi M."/>
            <person name="Lipzen A."/>
            <person name="Pangilinan J."/>
            <person name="Andreopoulos W."/>
            <person name="Hayes R.D."/>
            <person name="Ng V."/>
            <person name="Grigoriev I.V."/>
            <person name="Jackson S.A."/>
            <person name="Sutton T.D.S."/>
            <person name="Dobson A.D.W."/>
            <person name="Rama T."/>
        </authorList>
    </citation>
    <scope>NUCLEOTIDE SEQUENCE</scope>
    <source>
        <strain evidence="2">TRa3180A</strain>
    </source>
</reference>
<sequence>MSRVLCRTYPGAPRRQYICLRKQQLAQNHTPAKPPHLDIATLLSKPSWSVRSLLSDTTTQPTTADSITPKTLHHLLRLSALPLPTSPAQECALLATLESQLLFVRAIQAVDTDGIEPLQAIRDETADGERERTIGLDDLKEALGREDVVGRMRRPRRRRGKGRKEKEWDVLETAGEVVENGIGRYFVVRSGKEKRGEEK</sequence>
<dbReference type="PANTHER" id="PTHR15004:SF0">
    <property type="entry name" value="GLUTAMYL-TRNA(GLN) AMIDOTRANSFERASE SUBUNIT C, MITOCHONDRIAL"/>
    <property type="match status" value="1"/>
</dbReference>
<dbReference type="InterPro" id="IPR003837">
    <property type="entry name" value="GatC"/>
</dbReference>
<dbReference type="GO" id="GO:0006450">
    <property type="term" value="P:regulation of translational fidelity"/>
    <property type="evidence" value="ECO:0007669"/>
    <property type="project" value="InterPro"/>
</dbReference>
<dbReference type="EMBL" id="MU253803">
    <property type="protein sequence ID" value="KAG9246467.1"/>
    <property type="molecule type" value="Genomic_DNA"/>
</dbReference>
<dbReference type="GO" id="GO:0005739">
    <property type="term" value="C:mitochondrion"/>
    <property type="evidence" value="ECO:0007669"/>
    <property type="project" value="TreeGrafter"/>
</dbReference>
<dbReference type="OrthoDB" id="5522061at2759"/>
<evidence type="ECO:0000259" key="1">
    <source>
        <dbReference type="Pfam" id="PF20978"/>
    </source>
</evidence>
<dbReference type="Pfam" id="PF20978">
    <property type="entry name" value="Gta3"/>
    <property type="match status" value="1"/>
</dbReference>
<dbReference type="GO" id="GO:0030956">
    <property type="term" value="C:glutamyl-tRNA(Gln) amidotransferase complex"/>
    <property type="evidence" value="ECO:0007669"/>
    <property type="project" value="TreeGrafter"/>
</dbReference>
<dbReference type="AlphaFoldDB" id="A0A9P7Z7B2"/>
<dbReference type="PANTHER" id="PTHR15004">
    <property type="entry name" value="GLUTAMYL-TRNA(GLN) AMIDOTRANSFERASE SUBUNIT C, MITOCHONDRIAL"/>
    <property type="match status" value="1"/>
</dbReference>
<evidence type="ECO:0000313" key="3">
    <source>
        <dbReference type="Proteomes" id="UP000887226"/>
    </source>
</evidence>